<feature type="domain" description="Glyoxalase/fosfomycin resistance/dioxygenase" evidence="1">
    <location>
        <begin position="5"/>
        <end position="131"/>
    </location>
</feature>
<dbReference type="CDD" id="cd06588">
    <property type="entry name" value="PhnB_like"/>
    <property type="match status" value="1"/>
</dbReference>
<organism evidence="2 3">
    <name type="scientific">Streptomyces tanashiensis</name>
    <dbReference type="NCBI Taxonomy" id="67367"/>
    <lineage>
        <taxon>Bacteria</taxon>
        <taxon>Bacillati</taxon>
        <taxon>Actinomycetota</taxon>
        <taxon>Actinomycetes</taxon>
        <taxon>Kitasatosporales</taxon>
        <taxon>Streptomycetaceae</taxon>
        <taxon>Streptomyces</taxon>
    </lineage>
</organism>
<dbReference type="Gene3D" id="3.10.180.10">
    <property type="entry name" value="2,3-Dihydroxybiphenyl 1,2-Dioxygenase, domain 1"/>
    <property type="match status" value="1"/>
</dbReference>
<gene>
    <name evidence="2" type="ORF">LDH80_34225</name>
</gene>
<evidence type="ECO:0000313" key="3">
    <source>
        <dbReference type="Proteomes" id="UP001164506"/>
    </source>
</evidence>
<dbReference type="InterPro" id="IPR029068">
    <property type="entry name" value="Glyas_Bleomycin-R_OHBP_Dase"/>
</dbReference>
<name>A0ABY6R9V4_9ACTN</name>
<dbReference type="PANTHER" id="PTHR33990:SF1">
    <property type="entry name" value="PROTEIN YJDN"/>
    <property type="match status" value="1"/>
</dbReference>
<accession>A0ABY6R9V4</accession>
<protein>
    <submittedName>
        <fullName evidence="2">VOC family protein</fullName>
    </submittedName>
</protein>
<dbReference type="GeneID" id="95604605"/>
<proteinExistence type="predicted"/>
<evidence type="ECO:0000313" key="2">
    <source>
        <dbReference type="EMBL" id="UZX25454.1"/>
    </source>
</evidence>
<dbReference type="Pfam" id="PF00903">
    <property type="entry name" value="Glyoxalase"/>
    <property type="match status" value="1"/>
</dbReference>
<dbReference type="Proteomes" id="UP001164506">
    <property type="component" value="Chromosome"/>
</dbReference>
<dbReference type="PANTHER" id="PTHR33990">
    <property type="entry name" value="PROTEIN YJDN-RELATED"/>
    <property type="match status" value="1"/>
</dbReference>
<keyword evidence="3" id="KW-1185">Reference proteome</keyword>
<dbReference type="RefSeq" id="WP_190104070.1">
    <property type="nucleotide sequence ID" value="NZ_BMUH01000007.1"/>
</dbReference>
<reference evidence="2" key="1">
    <citation type="submission" date="2021-09" db="EMBL/GenBank/DDBJ databases">
        <title>Complete genome sequence and metabolic characterization of Streptomyces tanashiensis DSM 731 the producer of antibacterial Kalafungin and diverse secondary metabolites.</title>
        <authorList>
            <person name="Abbasi M.N."/>
            <person name="Anwar M.N."/>
            <person name="Alam K."/>
            <person name="Shoaib M."/>
            <person name="Lin Z."/>
            <person name="Hayat M."/>
            <person name="Ali M.I."/>
            <person name="Malik H.M.T."/>
            <person name="Ahmed I."/>
            <person name="Li A."/>
            <person name="Hailong Wang H."/>
            <person name="Zhang Y."/>
        </authorList>
    </citation>
    <scope>NUCLEOTIDE SEQUENCE</scope>
    <source>
        <strain evidence="2">Kala</strain>
    </source>
</reference>
<dbReference type="InterPro" id="IPR004360">
    <property type="entry name" value="Glyas_Fos-R_dOase_dom"/>
</dbReference>
<evidence type="ECO:0000259" key="1">
    <source>
        <dbReference type="Pfam" id="PF00903"/>
    </source>
</evidence>
<dbReference type="SUPFAM" id="SSF54593">
    <property type="entry name" value="Glyoxalase/Bleomycin resistance protein/Dihydroxybiphenyl dioxygenase"/>
    <property type="match status" value="1"/>
</dbReference>
<dbReference type="EMBL" id="CP084204">
    <property type="protein sequence ID" value="UZX25454.1"/>
    <property type="molecule type" value="Genomic_DNA"/>
</dbReference>
<dbReference type="InterPro" id="IPR028973">
    <property type="entry name" value="PhnB-like"/>
</dbReference>
<sequence length="140" mass="15218">MPSRLNPYISFDGDARPALEFYKEVFGGTLTLNTYGAFGEDKAGDAADKIMHGMLETDSDFTLMAADVPPGMPHNPGNNISVSVSGEDADELRRYWEKLSGSGTVSVPLDKQMWGDVFGMCTDRFGITWMVNINTAEPAA</sequence>